<gene>
    <name evidence="7 10" type="primary">lysS</name>
    <name evidence="10" type="ORF">C4544_06210</name>
</gene>
<comment type="catalytic activity">
    <reaction evidence="6 7 8">
        <text>tRNA(Lys) + L-lysine + ATP = L-lysyl-tRNA(Lys) + AMP + diphosphate</text>
        <dbReference type="Rhea" id="RHEA:20792"/>
        <dbReference type="Rhea" id="RHEA-COMP:9696"/>
        <dbReference type="Rhea" id="RHEA-COMP:9697"/>
        <dbReference type="ChEBI" id="CHEBI:30616"/>
        <dbReference type="ChEBI" id="CHEBI:32551"/>
        <dbReference type="ChEBI" id="CHEBI:33019"/>
        <dbReference type="ChEBI" id="CHEBI:78442"/>
        <dbReference type="ChEBI" id="CHEBI:78529"/>
        <dbReference type="ChEBI" id="CHEBI:456215"/>
        <dbReference type="EC" id="6.1.1.6"/>
    </reaction>
</comment>
<dbReference type="InterPro" id="IPR002313">
    <property type="entry name" value="Lys-tRNA-ligase_II"/>
</dbReference>
<comment type="subcellular location">
    <subcellularLocation>
        <location evidence="7">Cytoplasm</location>
    </subcellularLocation>
</comment>
<dbReference type="InterPro" id="IPR045864">
    <property type="entry name" value="aa-tRNA-synth_II/BPL/LPL"/>
</dbReference>
<proteinExistence type="inferred from homology"/>
<name>A0A419DA14_9BACT</name>
<dbReference type="PROSITE" id="PS50862">
    <property type="entry name" value="AA_TRNA_LIGASE_II"/>
    <property type="match status" value="1"/>
</dbReference>
<dbReference type="SUPFAM" id="SSF50249">
    <property type="entry name" value="Nucleic acid-binding proteins"/>
    <property type="match status" value="1"/>
</dbReference>
<dbReference type="GO" id="GO:0006430">
    <property type="term" value="P:lysyl-tRNA aminoacylation"/>
    <property type="evidence" value="ECO:0007669"/>
    <property type="project" value="UniProtKB-UniRule"/>
</dbReference>
<comment type="caution">
    <text evidence="7">Lacks conserved residue(s) required for the propagation of feature annotation.</text>
</comment>
<dbReference type="InterPro" id="IPR044136">
    <property type="entry name" value="Lys-tRNA-ligase_II_N"/>
</dbReference>
<evidence type="ECO:0000256" key="5">
    <source>
        <dbReference type="ARBA" id="ARBA00023146"/>
    </source>
</evidence>
<dbReference type="PANTHER" id="PTHR42918:SF15">
    <property type="entry name" value="LYSINE--TRNA LIGASE, CHLOROPLASTIC_MITOCHONDRIAL"/>
    <property type="match status" value="1"/>
</dbReference>
<dbReference type="GO" id="GO:0004824">
    <property type="term" value="F:lysine-tRNA ligase activity"/>
    <property type="evidence" value="ECO:0007669"/>
    <property type="project" value="UniProtKB-UniRule"/>
</dbReference>
<dbReference type="InterPro" id="IPR012340">
    <property type="entry name" value="NA-bd_OB-fold"/>
</dbReference>
<keyword evidence="5 7" id="KW-0030">Aminoacyl-tRNA synthetase</keyword>
<accession>A0A419DA14</accession>
<dbReference type="PRINTS" id="PR00982">
    <property type="entry name" value="TRNASYNTHLYS"/>
</dbReference>
<dbReference type="Pfam" id="PF00152">
    <property type="entry name" value="tRNA-synt_2"/>
    <property type="match status" value="1"/>
</dbReference>
<dbReference type="CDD" id="cd04322">
    <property type="entry name" value="LysRS_N"/>
    <property type="match status" value="1"/>
</dbReference>
<evidence type="ECO:0000256" key="7">
    <source>
        <dbReference type="HAMAP-Rule" id="MF_00252"/>
    </source>
</evidence>
<evidence type="ECO:0000313" key="10">
    <source>
        <dbReference type="EMBL" id="RJO59937.1"/>
    </source>
</evidence>
<dbReference type="GO" id="GO:0005524">
    <property type="term" value="F:ATP binding"/>
    <property type="evidence" value="ECO:0007669"/>
    <property type="project" value="UniProtKB-UniRule"/>
</dbReference>
<evidence type="ECO:0000256" key="6">
    <source>
        <dbReference type="ARBA" id="ARBA00048573"/>
    </source>
</evidence>
<dbReference type="GO" id="GO:0000287">
    <property type="term" value="F:magnesium ion binding"/>
    <property type="evidence" value="ECO:0007669"/>
    <property type="project" value="UniProtKB-UniRule"/>
</dbReference>
<dbReference type="GO" id="GO:0000049">
    <property type="term" value="F:tRNA binding"/>
    <property type="evidence" value="ECO:0007669"/>
    <property type="project" value="TreeGrafter"/>
</dbReference>
<feature type="binding site" evidence="7">
    <location>
        <position position="423"/>
    </location>
    <ligand>
        <name>Mg(2+)</name>
        <dbReference type="ChEBI" id="CHEBI:18420"/>
        <label>2</label>
    </ligand>
</feature>
<dbReference type="Proteomes" id="UP000285655">
    <property type="component" value="Unassembled WGS sequence"/>
</dbReference>
<dbReference type="Gene3D" id="2.40.50.140">
    <property type="entry name" value="Nucleic acid-binding proteins"/>
    <property type="match status" value="1"/>
</dbReference>
<dbReference type="NCBIfam" id="NF001756">
    <property type="entry name" value="PRK00484.1"/>
    <property type="match status" value="1"/>
</dbReference>
<dbReference type="SUPFAM" id="SSF55681">
    <property type="entry name" value="Class II aaRS and biotin synthetases"/>
    <property type="match status" value="1"/>
</dbReference>
<dbReference type="InterPro" id="IPR004364">
    <property type="entry name" value="Aa-tRNA-synt_II"/>
</dbReference>
<feature type="domain" description="Aminoacyl-transfer RNA synthetases class-II family profile" evidence="9">
    <location>
        <begin position="190"/>
        <end position="504"/>
    </location>
</feature>
<protein>
    <recommendedName>
        <fullName evidence="7">Lysine--tRNA ligase</fullName>
        <ecNumber evidence="7">6.1.1.6</ecNumber>
    </recommendedName>
    <alternativeName>
        <fullName evidence="7">Lysyl-tRNA synthetase</fullName>
        <shortName evidence="7">LysRS</shortName>
    </alternativeName>
</protein>
<dbReference type="InterPro" id="IPR006195">
    <property type="entry name" value="aa-tRNA-synth_II"/>
</dbReference>
<dbReference type="EMBL" id="QZJW01000055">
    <property type="protein sequence ID" value="RJO59937.1"/>
    <property type="molecule type" value="Genomic_DNA"/>
</dbReference>
<dbReference type="Gene3D" id="3.30.930.10">
    <property type="entry name" value="Bira Bifunctional Protein, Domain 2"/>
    <property type="match status" value="1"/>
</dbReference>
<keyword evidence="7 8" id="KW-0460">Magnesium</keyword>
<dbReference type="NCBIfam" id="TIGR00499">
    <property type="entry name" value="lysS_bact"/>
    <property type="match status" value="1"/>
</dbReference>
<dbReference type="AlphaFoldDB" id="A0A419DA14"/>
<dbReference type="PANTHER" id="PTHR42918">
    <property type="entry name" value="LYSYL-TRNA SYNTHETASE"/>
    <property type="match status" value="1"/>
</dbReference>
<organism evidence="10 11">
    <name type="scientific">candidate division WS5 bacterium</name>
    <dbReference type="NCBI Taxonomy" id="2093353"/>
    <lineage>
        <taxon>Bacteria</taxon>
        <taxon>candidate division WS5</taxon>
    </lineage>
</organism>
<evidence type="ECO:0000256" key="8">
    <source>
        <dbReference type="RuleBase" id="RU000336"/>
    </source>
</evidence>
<dbReference type="Pfam" id="PF01336">
    <property type="entry name" value="tRNA_anti-codon"/>
    <property type="match status" value="1"/>
</dbReference>
<feature type="binding site" evidence="7">
    <location>
        <position position="423"/>
    </location>
    <ligand>
        <name>Mg(2+)</name>
        <dbReference type="ChEBI" id="CHEBI:18420"/>
        <label>1</label>
    </ligand>
</feature>
<keyword evidence="2 7" id="KW-0479">Metal-binding</keyword>
<dbReference type="InterPro" id="IPR004365">
    <property type="entry name" value="NA-bd_OB_tRNA"/>
</dbReference>
<evidence type="ECO:0000256" key="1">
    <source>
        <dbReference type="ARBA" id="ARBA00022598"/>
    </source>
</evidence>
<comment type="similarity">
    <text evidence="7">Belongs to the class-II aminoacyl-tRNA synthetase family.</text>
</comment>
<dbReference type="GO" id="GO:0005829">
    <property type="term" value="C:cytosol"/>
    <property type="evidence" value="ECO:0007669"/>
    <property type="project" value="TreeGrafter"/>
</dbReference>
<dbReference type="InterPro" id="IPR018149">
    <property type="entry name" value="Lys-tRNA-synth_II_C"/>
</dbReference>
<keyword evidence="4 7" id="KW-0067">ATP-binding</keyword>
<dbReference type="EC" id="6.1.1.6" evidence="7"/>
<evidence type="ECO:0000259" key="9">
    <source>
        <dbReference type="PROSITE" id="PS50862"/>
    </source>
</evidence>
<comment type="caution">
    <text evidence="10">The sequence shown here is derived from an EMBL/GenBank/DDBJ whole genome shotgun (WGS) entry which is preliminary data.</text>
</comment>
<comment type="subunit">
    <text evidence="7">Homodimer.</text>
</comment>
<keyword evidence="7" id="KW-0963">Cytoplasm</keyword>
<evidence type="ECO:0000256" key="2">
    <source>
        <dbReference type="ARBA" id="ARBA00022723"/>
    </source>
</evidence>
<keyword evidence="7" id="KW-0648">Protein biosynthesis</keyword>
<dbReference type="HAMAP" id="MF_00252">
    <property type="entry name" value="Lys_tRNA_synth_class2"/>
    <property type="match status" value="1"/>
</dbReference>
<evidence type="ECO:0000313" key="11">
    <source>
        <dbReference type="Proteomes" id="UP000285655"/>
    </source>
</evidence>
<reference evidence="10 11" key="1">
    <citation type="journal article" date="2017" name="ISME J.">
        <title>Energy and carbon metabolisms in a deep terrestrial subsurface fluid microbial community.</title>
        <authorList>
            <person name="Momper L."/>
            <person name="Jungbluth S.P."/>
            <person name="Lee M.D."/>
            <person name="Amend J.P."/>
        </authorList>
    </citation>
    <scope>NUCLEOTIDE SEQUENCE [LARGE SCALE GENOMIC DNA]</scope>
    <source>
        <strain evidence="10">SURF_29</strain>
    </source>
</reference>
<comment type="cofactor">
    <cofactor evidence="7 8">
        <name>Mg(2+)</name>
        <dbReference type="ChEBI" id="CHEBI:18420"/>
    </cofactor>
    <text evidence="7 8">Binds 3 Mg(2+) ions per subunit.</text>
</comment>
<sequence>MKKIYLALVLSYNLLEKRGIQMAEDIFINQRKENLKKLVEAGVDPYPAKGERSHLCAQIKDDFKKLEGKKVTVVGRVMTKRGHGKILFANIQDVSGQTQGFFRFDNLKNNYDLLKYVDMGDFIQITGKVFKTKAGEESVEVMDWKFLSKAMKPLPEKWHGLKDVETRYRKRYLDFLTNEESKNVIRTKARIIQFLRKFLSEEGFEEVFTPYLELNPSGAAAKPFKTHLNAYNMDMYMRICIGELWQKMMIVGGFEKTFEIGQAFRNEGVDKAHNPEFTMCEFYWAYADRDEQIKITEKLFSRLVKEISGSYGLAYQGEKLNFKPPFPVITFKEVMQKYAKLDIDKYPTLEALTGELKKRKFQVDPKAGRGKLIDDYYKAEARPKLIQPTFLINHPIEISPLAKKNEKDPSTVQRLQLLVCGEEMCNGYSELNDPEDQKSRFTEQKKLLKKGDEEAMRSDEHFVEALEYGMPPVAGNGIGIERLTMLLTDSQVMREVITFPIMKPEK</sequence>
<keyword evidence="1 7" id="KW-0436">Ligase</keyword>
<evidence type="ECO:0000256" key="3">
    <source>
        <dbReference type="ARBA" id="ARBA00022741"/>
    </source>
</evidence>
<keyword evidence="3 7" id="KW-0547">Nucleotide-binding</keyword>
<evidence type="ECO:0000256" key="4">
    <source>
        <dbReference type="ARBA" id="ARBA00022840"/>
    </source>
</evidence>